<dbReference type="InterPro" id="IPR029021">
    <property type="entry name" value="Prot-tyrosine_phosphatase-like"/>
</dbReference>
<dbReference type="Gene3D" id="3.90.190.10">
    <property type="entry name" value="Protein tyrosine phosphatase superfamily"/>
    <property type="match status" value="1"/>
</dbReference>
<name>A0A8S3B7K2_9BILA</name>
<evidence type="ECO:0000313" key="2">
    <source>
        <dbReference type="Proteomes" id="UP000681720"/>
    </source>
</evidence>
<dbReference type="EMBL" id="CAJOBJ010144524">
    <property type="protein sequence ID" value="CAF4778042.1"/>
    <property type="molecule type" value="Genomic_DNA"/>
</dbReference>
<accession>A0A8S3B7K2</accession>
<feature type="non-terminal residue" evidence="1">
    <location>
        <position position="52"/>
    </location>
</feature>
<dbReference type="SUPFAM" id="SSF52799">
    <property type="entry name" value="(Phosphotyrosine protein) phosphatases II"/>
    <property type="match status" value="1"/>
</dbReference>
<dbReference type="Proteomes" id="UP000681720">
    <property type="component" value="Unassembled WGS sequence"/>
</dbReference>
<gene>
    <name evidence="1" type="ORF">GIL414_LOCUS46223</name>
</gene>
<reference evidence="1" key="1">
    <citation type="submission" date="2021-02" db="EMBL/GenBank/DDBJ databases">
        <authorList>
            <person name="Nowell W R."/>
        </authorList>
    </citation>
    <scope>NUCLEOTIDE SEQUENCE</scope>
</reference>
<sequence>MKYDDAYQLLKKTRSNIKPNDGFIQQLKEYAAEIARTNENSVVLTDKDESCN</sequence>
<dbReference type="AlphaFoldDB" id="A0A8S3B7K2"/>
<organism evidence="1 2">
    <name type="scientific">Rotaria magnacalcarata</name>
    <dbReference type="NCBI Taxonomy" id="392030"/>
    <lineage>
        <taxon>Eukaryota</taxon>
        <taxon>Metazoa</taxon>
        <taxon>Spiralia</taxon>
        <taxon>Gnathifera</taxon>
        <taxon>Rotifera</taxon>
        <taxon>Eurotatoria</taxon>
        <taxon>Bdelloidea</taxon>
        <taxon>Philodinida</taxon>
        <taxon>Philodinidae</taxon>
        <taxon>Rotaria</taxon>
    </lineage>
</organism>
<evidence type="ECO:0000313" key="1">
    <source>
        <dbReference type="EMBL" id="CAF4778042.1"/>
    </source>
</evidence>
<protein>
    <submittedName>
        <fullName evidence="1">Uncharacterized protein</fullName>
    </submittedName>
</protein>
<proteinExistence type="predicted"/>
<comment type="caution">
    <text evidence="1">The sequence shown here is derived from an EMBL/GenBank/DDBJ whole genome shotgun (WGS) entry which is preliminary data.</text>
</comment>